<dbReference type="Proteomes" id="UP000076154">
    <property type="component" value="Unassembled WGS sequence"/>
</dbReference>
<name>A0A369JBR0_HYPMA</name>
<dbReference type="AlphaFoldDB" id="A0A369JBR0"/>
<accession>A0A369JBR0</accession>
<protein>
    <submittedName>
        <fullName evidence="2">Uncharacterized protein</fullName>
    </submittedName>
</protein>
<keyword evidence="3" id="KW-1185">Reference proteome</keyword>
<proteinExistence type="predicted"/>
<organism evidence="2 3">
    <name type="scientific">Hypsizygus marmoreus</name>
    <name type="common">White beech mushroom</name>
    <name type="synonym">Agaricus marmoreus</name>
    <dbReference type="NCBI Taxonomy" id="39966"/>
    <lineage>
        <taxon>Eukaryota</taxon>
        <taxon>Fungi</taxon>
        <taxon>Dikarya</taxon>
        <taxon>Basidiomycota</taxon>
        <taxon>Agaricomycotina</taxon>
        <taxon>Agaricomycetes</taxon>
        <taxon>Agaricomycetidae</taxon>
        <taxon>Agaricales</taxon>
        <taxon>Tricholomatineae</taxon>
        <taxon>Lyophyllaceae</taxon>
        <taxon>Hypsizygus</taxon>
    </lineage>
</organism>
<evidence type="ECO:0000256" key="1">
    <source>
        <dbReference type="SAM" id="MobiDB-lite"/>
    </source>
</evidence>
<feature type="region of interest" description="Disordered" evidence="1">
    <location>
        <begin position="70"/>
        <end position="91"/>
    </location>
</feature>
<reference evidence="2" key="1">
    <citation type="submission" date="2018-04" db="EMBL/GenBank/DDBJ databases">
        <title>Whole genome sequencing of Hypsizygus marmoreus.</title>
        <authorList>
            <person name="Choi I.-G."/>
            <person name="Min B."/>
            <person name="Kim J.-G."/>
            <person name="Kim S."/>
            <person name="Oh Y.-L."/>
            <person name="Kong W.-S."/>
            <person name="Park H."/>
            <person name="Jeong J."/>
            <person name="Song E.-S."/>
        </authorList>
    </citation>
    <scope>NUCLEOTIDE SEQUENCE [LARGE SCALE GENOMIC DNA]</scope>
    <source>
        <strain evidence="2">51987-8</strain>
    </source>
</reference>
<dbReference type="EMBL" id="LUEZ02000113">
    <property type="protein sequence ID" value="RDB17153.1"/>
    <property type="molecule type" value="Genomic_DNA"/>
</dbReference>
<dbReference type="InParanoid" id="A0A369JBR0"/>
<evidence type="ECO:0000313" key="3">
    <source>
        <dbReference type="Proteomes" id="UP000076154"/>
    </source>
</evidence>
<comment type="caution">
    <text evidence="2">The sequence shown here is derived from an EMBL/GenBank/DDBJ whole genome shotgun (WGS) entry which is preliminary data.</text>
</comment>
<feature type="compositionally biased region" description="Polar residues" evidence="1">
    <location>
        <begin position="1"/>
        <end position="38"/>
    </location>
</feature>
<gene>
    <name evidence="2" type="ORF">Hypma_001983</name>
</gene>
<feature type="compositionally biased region" description="Basic and acidic residues" evidence="1">
    <location>
        <begin position="70"/>
        <end position="81"/>
    </location>
</feature>
<sequence length="113" mass="12508">MDNASKTSRSPQPSTLVMRQHIGTRNENTPRNRTCSRSSNRDALPPQKKHKLDKLDEVAVMHLQLEKIQDSRAGAKADPAADQRAGGGKVTGCGFERKNFLGGRGWWITACKH</sequence>
<evidence type="ECO:0000313" key="2">
    <source>
        <dbReference type="EMBL" id="RDB17153.1"/>
    </source>
</evidence>
<feature type="region of interest" description="Disordered" evidence="1">
    <location>
        <begin position="1"/>
        <end position="50"/>
    </location>
</feature>